<organism evidence="8 9">
    <name type="scientific">Caenorhabditis remanei</name>
    <name type="common">Caenorhabditis vulgaris</name>
    <dbReference type="NCBI Taxonomy" id="31234"/>
    <lineage>
        <taxon>Eukaryota</taxon>
        <taxon>Metazoa</taxon>
        <taxon>Ecdysozoa</taxon>
        <taxon>Nematoda</taxon>
        <taxon>Chromadorea</taxon>
        <taxon>Rhabditida</taxon>
        <taxon>Rhabditina</taxon>
        <taxon>Rhabditomorpha</taxon>
        <taxon>Rhabditoidea</taxon>
        <taxon>Rhabditidae</taxon>
        <taxon>Peloderinae</taxon>
        <taxon>Caenorhabditis</taxon>
    </lineage>
</organism>
<keyword evidence="4" id="KW-0862">Zinc</keyword>
<keyword evidence="3 5" id="KW-0863">Zinc-finger</keyword>
<accession>A0A6A5HGM9</accession>
<dbReference type="RefSeq" id="XP_053589286.1">
    <property type="nucleotide sequence ID" value="XM_053725092.1"/>
</dbReference>
<protein>
    <recommendedName>
        <fullName evidence="7">C2H2-type domain-containing protein</fullName>
    </recommendedName>
</protein>
<dbReference type="EMBL" id="WUAV01000002">
    <property type="protein sequence ID" value="KAF1765272.1"/>
    <property type="molecule type" value="Genomic_DNA"/>
</dbReference>
<dbReference type="PANTHER" id="PTHR24379:SF127">
    <property type="entry name" value="BLOODY FINGERS-RELATED"/>
    <property type="match status" value="1"/>
</dbReference>
<evidence type="ECO:0000256" key="5">
    <source>
        <dbReference type="PROSITE-ProRule" id="PRU00042"/>
    </source>
</evidence>
<evidence type="ECO:0000259" key="7">
    <source>
        <dbReference type="PROSITE" id="PS50157"/>
    </source>
</evidence>
<evidence type="ECO:0000256" key="1">
    <source>
        <dbReference type="ARBA" id="ARBA00022723"/>
    </source>
</evidence>
<feature type="domain" description="C2H2-type" evidence="7">
    <location>
        <begin position="421"/>
        <end position="445"/>
    </location>
</feature>
<evidence type="ECO:0000256" key="4">
    <source>
        <dbReference type="ARBA" id="ARBA00022833"/>
    </source>
</evidence>
<dbReference type="InterPro" id="IPR036236">
    <property type="entry name" value="Znf_C2H2_sf"/>
</dbReference>
<dbReference type="GO" id="GO:0000981">
    <property type="term" value="F:DNA-binding transcription factor activity, RNA polymerase II-specific"/>
    <property type="evidence" value="ECO:0007669"/>
    <property type="project" value="TreeGrafter"/>
</dbReference>
<feature type="compositionally biased region" description="Basic and acidic residues" evidence="6">
    <location>
        <begin position="26"/>
        <end position="39"/>
    </location>
</feature>
<evidence type="ECO:0000313" key="9">
    <source>
        <dbReference type="Proteomes" id="UP000483820"/>
    </source>
</evidence>
<name>A0A6A5HGM9_CAERE</name>
<keyword evidence="2" id="KW-0677">Repeat</keyword>
<dbReference type="CTD" id="9821892"/>
<dbReference type="Gene3D" id="3.30.160.60">
    <property type="entry name" value="Classic Zinc Finger"/>
    <property type="match status" value="1"/>
</dbReference>
<gene>
    <name evidence="8" type="ORF">GCK72_005224</name>
</gene>
<dbReference type="KEGG" id="crq:GCK72_005224"/>
<dbReference type="GeneID" id="9821892"/>
<dbReference type="PROSITE" id="PS50157">
    <property type="entry name" value="ZINC_FINGER_C2H2_2"/>
    <property type="match status" value="3"/>
</dbReference>
<dbReference type="PROSITE" id="PS00028">
    <property type="entry name" value="ZINC_FINGER_C2H2_1"/>
    <property type="match status" value="4"/>
</dbReference>
<evidence type="ECO:0000313" key="8">
    <source>
        <dbReference type="EMBL" id="KAF1765272.1"/>
    </source>
</evidence>
<dbReference type="GO" id="GO:0008270">
    <property type="term" value="F:zinc ion binding"/>
    <property type="evidence" value="ECO:0007669"/>
    <property type="project" value="UniProtKB-KW"/>
</dbReference>
<keyword evidence="1" id="KW-0479">Metal-binding</keyword>
<evidence type="ECO:0000256" key="6">
    <source>
        <dbReference type="SAM" id="MobiDB-lite"/>
    </source>
</evidence>
<dbReference type="AlphaFoldDB" id="A0A6A5HGM9"/>
<comment type="caution">
    <text evidence="8">The sequence shown here is derived from an EMBL/GenBank/DDBJ whole genome shotgun (WGS) entry which is preliminary data.</text>
</comment>
<dbReference type="SMART" id="SM00355">
    <property type="entry name" value="ZnF_C2H2"/>
    <property type="match status" value="7"/>
</dbReference>
<feature type="domain" description="C2H2-type" evidence="7">
    <location>
        <begin position="189"/>
        <end position="212"/>
    </location>
</feature>
<feature type="region of interest" description="Disordered" evidence="6">
    <location>
        <begin position="1"/>
        <end position="39"/>
    </location>
</feature>
<reference evidence="8 9" key="1">
    <citation type="submission" date="2019-12" db="EMBL/GenBank/DDBJ databases">
        <title>Chromosome-level assembly of the Caenorhabditis remanei genome.</title>
        <authorList>
            <person name="Teterina A.A."/>
            <person name="Willis J.H."/>
            <person name="Phillips P.C."/>
        </authorList>
    </citation>
    <scope>NUCLEOTIDE SEQUENCE [LARGE SCALE GENOMIC DNA]</scope>
    <source>
        <strain evidence="8 9">PX506</strain>
        <tissue evidence="8">Whole organism</tissue>
    </source>
</reference>
<dbReference type="Proteomes" id="UP000483820">
    <property type="component" value="Chromosome II"/>
</dbReference>
<dbReference type="GO" id="GO:0000977">
    <property type="term" value="F:RNA polymerase II transcription regulatory region sequence-specific DNA binding"/>
    <property type="evidence" value="ECO:0007669"/>
    <property type="project" value="TreeGrafter"/>
</dbReference>
<proteinExistence type="predicted"/>
<evidence type="ECO:0000256" key="3">
    <source>
        <dbReference type="ARBA" id="ARBA00022771"/>
    </source>
</evidence>
<dbReference type="Pfam" id="PF00096">
    <property type="entry name" value="zf-C2H2"/>
    <property type="match status" value="1"/>
</dbReference>
<dbReference type="SUPFAM" id="SSF57667">
    <property type="entry name" value="beta-beta-alpha zinc fingers"/>
    <property type="match status" value="2"/>
</dbReference>
<evidence type="ECO:0000256" key="2">
    <source>
        <dbReference type="ARBA" id="ARBA00022737"/>
    </source>
</evidence>
<dbReference type="InterPro" id="IPR013087">
    <property type="entry name" value="Znf_C2H2_type"/>
</dbReference>
<dbReference type="GO" id="GO:0005634">
    <property type="term" value="C:nucleus"/>
    <property type="evidence" value="ECO:0007669"/>
    <property type="project" value="TreeGrafter"/>
</dbReference>
<dbReference type="PANTHER" id="PTHR24379">
    <property type="entry name" value="KRAB AND ZINC FINGER DOMAIN-CONTAINING"/>
    <property type="match status" value="1"/>
</dbReference>
<sequence length="522" mass="60917">MATSEHENVGDLSIVKCEEEEPNPLDSHHTEDNEEHVESHDFLFKQPAPPVPTSYNVRDAQDLQAIQERFLRAFISKQRDAEENGDEHSHKKDSCCGPKKINGVGELLSNLRNPPKCHKERIVLGGDGKPIEKLREFRATLNYIDPSEEFDKCVIPQMNQEFCAPDLNMVPASSMSMKQIRDFVRKSMFRCKVCKNRFGEMYLLEKHLRDTHPKAYIAFLEEQKKMSEFMIEIEKERARIEELVSGGFIPPESEIDAESNDLDPNTIPLPGENSQGHVPRLNRFGGLMYPMDALKKKFPYFKKRSPQCPFCDKRFRNDISFTNHINKKHPESADFIQCLQCFKCLPSQADLADHDCDLTYLCLDCRPVRNMCNAYRLFKHRSKFHRGNNSGFRCPDCPQKFLTPRKLRKHRKMSHIFTKTYQCHFCEEFFISDVAVTVHERIHTGILKFECIVCDFKANRYMLMEQHAKEHHGYVCSVCQLKCPNWNDIKDHMFTEHSCYVTEDASHAYIESPRIWLMYKGE</sequence>
<feature type="domain" description="C2H2-type" evidence="7">
    <location>
        <begin position="392"/>
        <end position="420"/>
    </location>
</feature>